<keyword evidence="4" id="KW-1185">Reference proteome</keyword>
<accession>A0AAU6WGX3</accession>
<dbReference type="RefSeq" id="WP_345473592.1">
    <property type="nucleotide sequence ID" value="NZ_CP125942.1"/>
</dbReference>
<organism evidence="3 4">
    <name type="scientific">Glutamicibacter ectropisis</name>
    <dbReference type="NCBI Taxonomy" id="3046593"/>
    <lineage>
        <taxon>Bacteria</taxon>
        <taxon>Bacillati</taxon>
        <taxon>Actinomycetota</taxon>
        <taxon>Actinomycetes</taxon>
        <taxon>Micrococcales</taxon>
        <taxon>Micrococcaceae</taxon>
        <taxon>Glutamicibacter</taxon>
    </lineage>
</organism>
<keyword evidence="3" id="KW-0540">Nuclease</keyword>
<feature type="region of interest" description="Disordered" evidence="1">
    <location>
        <begin position="178"/>
        <end position="208"/>
    </location>
</feature>
<reference evidence="3 4" key="1">
    <citation type="submission" date="2023-05" db="EMBL/GenBank/DDBJ databases">
        <title>Glutamicibacter sp. B1, complete genome.</title>
        <authorList>
            <person name="Long Y.H."/>
            <person name="Fang T."/>
            <person name="Li X.Y."/>
        </authorList>
    </citation>
    <scope>NUCLEOTIDE SEQUENCE [LARGE SCALE GENOMIC DNA]</scope>
    <source>
        <strain evidence="3 4">B1</strain>
    </source>
</reference>
<evidence type="ECO:0000259" key="2">
    <source>
        <dbReference type="SMART" id="SM00507"/>
    </source>
</evidence>
<dbReference type="InterPro" id="IPR003615">
    <property type="entry name" value="HNH_nuc"/>
</dbReference>
<feature type="region of interest" description="Disordered" evidence="1">
    <location>
        <begin position="384"/>
        <end position="413"/>
    </location>
</feature>
<dbReference type="GO" id="GO:0004519">
    <property type="term" value="F:endonuclease activity"/>
    <property type="evidence" value="ECO:0007669"/>
    <property type="project" value="UniProtKB-KW"/>
</dbReference>
<gene>
    <name evidence="3" type="ORF">QMQ05_05285</name>
</gene>
<feature type="compositionally biased region" description="Low complexity" evidence="1">
    <location>
        <begin position="189"/>
        <end position="202"/>
    </location>
</feature>
<feature type="region of interest" description="Disordered" evidence="1">
    <location>
        <begin position="329"/>
        <end position="372"/>
    </location>
</feature>
<sequence length="599" mass="65456">MDLLQLSHRLTELATDVAQRAGQRPDLNASELTAPELLHAQSLCLQLLNQLSAQAEHLNDPRAALAYAHFAQAFSYQATRSNIIAASLVETTAAHGLDLDEFDDLHAGRTDFSAEPRFAAGRTVYQDAASVLSNLLDMNYFEAARRVKDAHLLHARRDQNSAPCAPRFGLLAEHFATGAQPSPEDDAPTDVSASSSDSASAPWSPPDLHYLRDPREVLKAARALDRFEPEDTTFDGLPTTATATGPDGVLLEEHASEMLLEPSVRSRQKHLNTLIKEYKDLHQETQTPALGLFRGKVINGVHEFIVRVTSLDAELWNSLIAQADNKRTQAGAAARQTEQNSQPEASDQAGQSEQTSAATAEQDTAEVEPQVDELWHSDQPIPEWARGAQTPADPAAASDEAASGGPAPTMPSNCTVAQRRMNALNAVLRNIDPENSTKRITPEIVVHASYQDLADLGSLSGVTAHGVKLSAGELRIMLCEAKVLSPIYNADGVIMDIGRDARLFPRWMKLAARDRDGGCLVPGCTEEPALLDYHHFKPWSKGGHTRLQDCCPLCRSHHVMVHNGYLRLVKVKGLPYVILPKHLDPDQQPRRNTYFSRAG</sequence>
<feature type="compositionally biased region" description="Low complexity" evidence="1">
    <location>
        <begin position="391"/>
        <end position="407"/>
    </location>
</feature>
<dbReference type="EMBL" id="CP125942">
    <property type="protein sequence ID" value="XAO46940.1"/>
    <property type="molecule type" value="Genomic_DNA"/>
</dbReference>
<dbReference type="KEGG" id="gey:QMQ05_05285"/>
<feature type="compositionally biased region" description="Polar residues" evidence="1">
    <location>
        <begin position="336"/>
        <end position="362"/>
    </location>
</feature>
<dbReference type="Gene3D" id="1.10.30.50">
    <property type="match status" value="1"/>
</dbReference>
<keyword evidence="3" id="KW-0378">Hydrolase</keyword>
<evidence type="ECO:0000313" key="3">
    <source>
        <dbReference type="EMBL" id="XAO46940.1"/>
    </source>
</evidence>
<dbReference type="Proteomes" id="UP001486888">
    <property type="component" value="Chromosome"/>
</dbReference>
<dbReference type="CDD" id="cd00085">
    <property type="entry name" value="HNHc"/>
    <property type="match status" value="1"/>
</dbReference>
<feature type="domain" description="HNH nuclease" evidence="2">
    <location>
        <begin position="507"/>
        <end position="559"/>
    </location>
</feature>
<dbReference type="AlphaFoldDB" id="A0AAU6WGX3"/>
<keyword evidence="3" id="KW-0255">Endonuclease</keyword>
<proteinExistence type="predicted"/>
<evidence type="ECO:0000313" key="4">
    <source>
        <dbReference type="Proteomes" id="UP001486888"/>
    </source>
</evidence>
<name>A0AAU6WGX3_9MICC</name>
<dbReference type="SMART" id="SM00507">
    <property type="entry name" value="HNHc"/>
    <property type="match status" value="1"/>
</dbReference>
<evidence type="ECO:0000256" key="1">
    <source>
        <dbReference type="SAM" id="MobiDB-lite"/>
    </source>
</evidence>
<protein>
    <submittedName>
        <fullName evidence="3">HNH endonuclease signature motif containing protein</fullName>
    </submittedName>
</protein>